<organism evidence="1">
    <name type="scientific">Tanacetum cinerariifolium</name>
    <name type="common">Dalmatian daisy</name>
    <name type="synonym">Chrysanthemum cinerariifolium</name>
    <dbReference type="NCBI Taxonomy" id="118510"/>
    <lineage>
        <taxon>Eukaryota</taxon>
        <taxon>Viridiplantae</taxon>
        <taxon>Streptophyta</taxon>
        <taxon>Embryophyta</taxon>
        <taxon>Tracheophyta</taxon>
        <taxon>Spermatophyta</taxon>
        <taxon>Magnoliopsida</taxon>
        <taxon>eudicotyledons</taxon>
        <taxon>Gunneridae</taxon>
        <taxon>Pentapetalae</taxon>
        <taxon>asterids</taxon>
        <taxon>campanulids</taxon>
        <taxon>Asterales</taxon>
        <taxon>Asteraceae</taxon>
        <taxon>Asteroideae</taxon>
        <taxon>Anthemideae</taxon>
        <taxon>Anthemidinae</taxon>
        <taxon>Tanacetum</taxon>
    </lineage>
</organism>
<proteinExistence type="predicted"/>
<reference evidence="1" key="1">
    <citation type="journal article" date="2019" name="Sci. Rep.">
        <title>Draft genome of Tanacetum cinerariifolium, the natural source of mosquito coil.</title>
        <authorList>
            <person name="Yamashiro T."/>
            <person name="Shiraishi A."/>
            <person name="Satake H."/>
            <person name="Nakayama K."/>
        </authorList>
    </citation>
    <scope>NUCLEOTIDE SEQUENCE</scope>
</reference>
<protein>
    <submittedName>
        <fullName evidence="1">Uncharacterized protein</fullName>
    </submittedName>
</protein>
<evidence type="ECO:0000313" key="1">
    <source>
        <dbReference type="EMBL" id="GFD24845.1"/>
    </source>
</evidence>
<accession>A0A699UPL9</accession>
<gene>
    <name evidence="1" type="ORF">Tci_896814</name>
</gene>
<sequence length="97" mass="11313">MYEELKPIYKALESRYVHEGKTIDPTFYEDLNEESLAKFTNIGFDYLLSLDVQICHRLISIVIKENVYSVIENKDHDQASFAMILYCLETGRPFTLA</sequence>
<comment type="caution">
    <text evidence="1">The sequence shown here is derived from an EMBL/GenBank/DDBJ whole genome shotgun (WGS) entry which is preliminary data.</text>
</comment>
<dbReference type="EMBL" id="BKCJ011355695">
    <property type="protein sequence ID" value="GFD24845.1"/>
    <property type="molecule type" value="Genomic_DNA"/>
</dbReference>
<name>A0A699UPL9_TANCI</name>
<dbReference type="AlphaFoldDB" id="A0A699UPL9"/>